<gene>
    <name evidence="13" type="primary">SMC1_2</name>
    <name evidence="13" type="ORF">CU098_001799</name>
</gene>
<evidence type="ECO:0000259" key="12">
    <source>
        <dbReference type="SMART" id="SM00968"/>
    </source>
</evidence>
<keyword evidence="7 10" id="KW-0175">Coiled coil</keyword>
<evidence type="ECO:0000256" key="1">
    <source>
        <dbReference type="ARBA" id="ARBA00004123"/>
    </source>
</evidence>
<feature type="region of interest" description="Disordered" evidence="11">
    <location>
        <begin position="393"/>
        <end position="420"/>
    </location>
</feature>
<dbReference type="OrthoDB" id="5575062at2759"/>
<evidence type="ECO:0000313" key="13">
    <source>
        <dbReference type="EMBL" id="RCH97189.1"/>
    </source>
</evidence>
<keyword evidence="14" id="KW-1185">Reference proteome</keyword>
<comment type="caution">
    <text evidence="13">The sequence shown here is derived from an EMBL/GenBank/DDBJ whole genome shotgun (WGS) entry which is preliminary data.</text>
</comment>
<evidence type="ECO:0000256" key="9">
    <source>
        <dbReference type="ARBA" id="ARBA00023306"/>
    </source>
</evidence>
<dbReference type="InterPro" id="IPR027417">
    <property type="entry name" value="P-loop_NTPase"/>
</dbReference>
<evidence type="ECO:0000256" key="4">
    <source>
        <dbReference type="ARBA" id="ARBA00022454"/>
    </source>
</evidence>
<feature type="coiled-coil region" evidence="10">
    <location>
        <begin position="293"/>
        <end position="334"/>
    </location>
</feature>
<dbReference type="InterPro" id="IPR036277">
    <property type="entry name" value="SMC_hinge_sf"/>
</dbReference>
<dbReference type="GO" id="GO:0005524">
    <property type="term" value="F:ATP binding"/>
    <property type="evidence" value="ECO:0007669"/>
    <property type="project" value="InterPro"/>
</dbReference>
<proteinExistence type="inferred from homology"/>
<dbReference type="InterPro" id="IPR010935">
    <property type="entry name" value="SMC_hinge"/>
</dbReference>
<keyword evidence="8" id="KW-0539">Nucleus</keyword>
<name>A0A367K4V8_RHIST</name>
<protein>
    <submittedName>
        <fullName evidence="13">Structural maintenance of chromosomes protein 1</fullName>
    </submittedName>
</protein>
<dbReference type="GO" id="GO:0005634">
    <property type="term" value="C:nucleus"/>
    <property type="evidence" value="ECO:0007669"/>
    <property type="project" value="UniProtKB-SubCell"/>
</dbReference>
<dbReference type="SUPFAM" id="SSF52540">
    <property type="entry name" value="P-loop containing nucleoside triphosphate hydrolases"/>
    <property type="match status" value="1"/>
</dbReference>
<organism evidence="13 14">
    <name type="scientific">Rhizopus stolonifer</name>
    <name type="common">Rhizopus nigricans</name>
    <dbReference type="NCBI Taxonomy" id="4846"/>
    <lineage>
        <taxon>Eukaryota</taxon>
        <taxon>Fungi</taxon>
        <taxon>Fungi incertae sedis</taxon>
        <taxon>Mucoromycota</taxon>
        <taxon>Mucoromycotina</taxon>
        <taxon>Mucoromycetes</taxon>
        <taxon>Mucorales</taxon>
        <taxon>Mucorineae</taxon>
        <taxon>Rhizopodaceae</taxon>
        <taxon>Rhizopus</taxon>
    </lineage>
</organism>
<dbReference type="STRING" id="4846.A0A367K4V8"/>
<dbReference type="InterPro" id="IPR028468">
    <property type="entry name" value="Smc1_ABC"/>
</dbReference>
<feature type="region of interest" description="Disordered" evidence="11">
    <location>
        <begin position="55"/>
        <end position="74"/>
    </location>
</feature>
<evidence type="ECO:0000256" key="5">
    <source>
        <dbReference type="ARBA" id="ARBA00022618"/>
    </source>
</evidence>
<dbReference type="Gene3D" id="3.30.70.1620">
    <property type="match status" value="1"/>
</dbReference>
<evidence type="ECO:0000256" key="6">
    <source>
        <dbReference type="ARBA" id="ARBA00022776"/>
    </source>
</evidence>
<feature type="non-terminal residue" evidence="13">
    <location>
        <position position="1"/>
    </location>
</feature>
<comment type="subcellular location">
    <subcellularLocation>
        <location evidence="2">Chromosome</location>
    </subcellularLocation>
    <subcellularLocation>
        <location evidence="1">Nucleus</location>
    </subcellularLocation>
</comment>
<dbReference type="Proteomes" id="UP000253551">
    <property type="component" value="Unassembled WGS sequence"/>
</dbReference>
<reference evidence="13 14" key="1">
    <citation type="journal article" date="2018" name="G3 (Bethesda)">
        <title>Phylogenetic and Phylogenomic Definition of Rhizopus Species.</title>
        <authorList>
            <person name="Gryganskyi A.P."/>
            <person name="Golan J."/>
            <person name="Dolatabadi S."/>
            <person name="Mondo S."/>
            <person name="Robb S."/>
            <person name="Idnurm A."/>
            <person name="Muszewska A."/>
            <person name="Steczkiewicz K."/>
            <person name="Masonjones S."/>
            <person name="Liao H.L."/>
            <person name="Gajdeczka M.T."/>
            <person name="Anike F."/>
            <person name="Vuek A."/>
            <person name="Anishchenko I.M."/>
            <person name="Voigt K."/>
            <person name="de Hoog G.S."/>
            <person name="Smith M.E."/>
            <person name="Heitman J."/>
            <person name="Vilgalys R."/>
            <person name="Stajich J.E."/>
        </authorList>
    </citation>
    <scope>NUCLEOTIDE SEQUENCE [LARGE SCALE GENOMIC DNA]</scope>
    <source>
        <strain evidence="13 14">LSU 92-RS-03</strain>
    </source>
</reference>
<evidence type="ECO:0000256" key="2">
    <source>
        <dbReference type="ARBA" id="ARBA00004286"/>
    </source>
</evidence>
<dbReference type="PANTHER" id="PTHR18937:SF12">
    <property type="entry name" value="STRUCTURAL MAINTENANCE OF CHROMOSOMES PROTEIN"/>
    <property type="match status" value="1"/>
</dbReference>
<keyword evidence="5" id="KW-0132">Cell division</keyword>
<dbReference type="AlphaFoldDB" id="A0A367K4V8"/>
<keyword evidence="9" id="KW-0131">Cell cycle</keyword>
<feature type="domain" description="SMC hinge" evidence="12">
    <location>
        <begin position="505"/>
        <end position="621"/>
    </location>
</feature>
<comment type="similarity">
    <text evidence="3">Belongs to the SMC family. SMC1 subfamily.</text>
</comment>
<dbReference type="Gene3D" id="3.40.50.300">
    <property type="entry name" value="P-loop containing nucleotide triphosphate hydrolases"/>
    <property type="match status" value="2"/>
</dbReference>
<dbReference type="PANTHER" id="PTHR18937">
    <property type="entry name" value="STRUCTURAL MAINTENANCE OF CHROMOSOMES SMC FAMILY MEMBER"/>
    <property type="match status" value="1"/>
</dbReference>
<dbReference type="SMART" id="SM00968">
    <property type="entry name" value="SMC_hinge"/>
    <property type="match status" value="1"/>
</dbReference>
<dbReference type="InterPro" id="IPR024704">
    <property type="entry name" value="SMC"/>
</dbReference>
<keyword evidence="6" id="KW-0498">Mitosis</keyword>
<dbReference type="Pfam" id="PF06470">
    <property type="entry name" value="SMC_hinge"/>
    <property type="match status" value="1"/>
</dbReference>
<feature type="coiled-coil region" evidence="10">
    <location>
        <begin position="156"/>
        <end position="207"/>
    </location>
</feature>
<dbReference type="Gene3D" id="1.20.5.340">
    <property type="match status" value="1"/>
</dbReference>
<dbReference type="GO" id="GO:0051301">
    <property type="term" value="P:cell division"/>
    <property type="evidence" value="ECO:0007669"/>
    <property type="project" value="UniProtKB-KW"/>
</dbReference>
<feature type="coiled-coil region" evidence="10">
    <location>
        <begin position="1034"/>
        <end position="1068"/>
    </location>
</feature>
<dbReference type="InterPro" id="IPR003395">
    <property type="entry name" value="RecF/RecN/SMC_N"/>
</dbReference>
<sequence length="1229" mass="140602">QQTIGPFHQFTSVIGPNGSGKSNLMDAISFVLGVHSSHLRSQNLKDMIYRSEALRKESEGSSGMSTRTPRKASVTAVYENKQGRETRFMRSINQNGQSEYRINDRVVPYMQYNAALEKENILVKAKNFLVFQGDVESVASQDPKDLTRLIEQISGSWEHKDEYEALKQKMEEAIENSAHAFNKRRGIAAEIKQYEEQKAEAENFEKLVAERRSLVVQYLLWKLFHIEEKQKALGQESNTKHSDKDEAQYEALALENQFKKAREDKALIHREKIKCELHIRKANRELDDQLPTSISYKEKINQLEKKTRQTEQNIERIKRDGQQQEQVVVSLEKDMQLLAFAEQSYEASIPASALTHGPSLTPAQLLDYEKRKQEVSVRAVEEQHQLQQYQRQYKTEKQRLEDKKSKMDQLRESESQAVDDLRQANEEKAALSMDAENLQERLTVRQTELKQLENERTTVHQREVFLNEKLQETLNKLMEASVTQQESDKDTKFNESVSVLKQIYPNVYGKLSDLCRPTQRKYDTAVATVLGRNMDAIVVENEQTATDCIQYMREQHIGTATFLPLHSLSLPPIDDRYRNFVKGARLAVDVLKYDKQFESVIRYACGNTLVCDNLSIARHICFELNENIRAVALDGAVIHQSGLMTGGASSTQTTKKWHEYEIEELMRNRDKYLAELNSISKNKRMGSAEDAARSDCSSLSSQLNTLNDELMTLTRRIEGLEATLRDIRDKIHQSTQPYQETKATVDQLESNIKRVEEQIASVEDQVFEDFCAQINVANIRDYEAMQYGVSDEVADRRAQFTAQRTRLETQLAFEREQLNELVERLKKLEASLAHDTAAKTKIQADLDGMGGKTEQLKQKLVSYRVDLEKQTKLEEAKQVDITDLGHALEAKGRDVEAMLREYRAVESELNKVHAERVAIFRKCKLEGIQLPLSRGSMDDIMIEDTRVNNEEGDTGSVSDASSILEHSMDYTQSTDMDVDAPVSQLSIQSTDWEVEVDYSQLGARQRTDDSPDMDKKFQDEIKQMGLDIDQMAPNMKAIDRLEGVSERLKIAEEEFTDTRAAAKLAKEQFNQVKNKSHISEKIDTVYKDLTKSHTFPLGGTAYLSTEDADEPYLEGLKYHAMPPMKRFRDMEQLSGGEKSVAALALLFAIHSYKPSPFFVLDEVDAALDNTNVSTVANYLREHATPEFQFIVISLKHTLYERAQSLVGIYRDQDINSSKTMTLLLDQYQN</sequence>
<evidence type="ECO:0000256" key="3">
    <source>
        <dbReference type="ARBA" id="ARBA00005597"/>
    </source>
</evidence>
<dbReference type="Gene3D" id="1.20.1060.20">
    <property type="match status" value="1"/>
</dbReference>
<dbReference type="EMBL" id="PJQM01002213">
    <property type="protein sequence ID" value="RCH97189.1"/>
    <property type="molecule type" value="Genomic_DNA"/>
</dbReference>
<evidence type="ECO:0000256" key="8">
    <source>
        <dbReference type="ARBA" id="ARBA00023242"/>
    </source>
</evidence>
<dbReference type="Pfam" id="PF02463">
    <property type="entry name" value="SMC_N"/>
    <property type="match status" value="1"/>
</dbReference>
<evidence type="ECO:0000256" key="10">
    <source>
        <dbReference type="SAM" id="Coils"/>
    </source>
</evidence>
<dbReference type="GO" id="GO:0008278">
    <property type="term" value="C:cohesin complex"/>
    <property type="evidence" value="ECO:0007669"/>
    <property type="project" value="InterPro"/>
</dbReference>
<dbReference type="CDD" id="cd03275">
    <property type="entry name" value="ABC_SMC1_euk"/>
    <property type="match status" value="2"/>
</dbReference>
<dbReference type="SUPFAM" id="SSF75553">
    <property type="entry name" value="Smc hinge domain"/>
    <property type="match status" value="1"/>
</dbReference>
<dbReference type="GO" id="GO:0007062">
    <property type="term" value="P:sister chromatid cohesion"/>
    <property type="evidence" value="ECO:0007669"/>
    <property type="project" value="InterPro"/>
</dbReference>
<evidence type="ECO:0000256" key="7">
    <source>
        <dbReference type="ARBA" id="ARBA00023054"/>
    </source>
</evidence>
<dbReference type="PIRSF" id="PIRSF005719">
    <property type="entry name" value="SMC"/>
    <property type="match status" value="1"/>
</dbReference>
<keyword evidence="4" id="KW-0158">Chromosome</keyword>
<evidence type="ECO:0000256" key="11">
    <source>
        <dbReference type="SAM" id="MobiDB-lite"/>
    </source>
</evidence>
<evidence type="ECO:0000313" key="14">
    <source>
        <dbReference type="Proteomes" id="UP000253551"/>
    </source>
</evidence>
<accession>A0A367K4V8</accession>
<dbReference type="GO" id="GO:0016887">
    <property type="term" value="F:ATP hydrolysis activity"/>
    <property type="evidence" value="ECO:0007669"/>
    <property type="project" value="InterPro"/>
</dbReference>
<dbReference type="GO" id="GO:0003677">
    <property type="term" value="F:DNA binding"/>
    <property type="evidence" value="ECO:0007669"/>
    <property type="project" value="TreeGrafter"/>
</dbReference>
<feature type="coiled-coil region" evidence="10">
    <location>
        <begin position="804"/>
        <end position="838"/>
    </location>
</feature>
<feature type="coiled-coil region" evidence="10">
    <location>
        <begin position="662"/>
        <end position="765"/>
    </location>
</feature>